<reference evidence="2" key="1">
    <citation type="submission" date="2021-06" db="EMBL/GenBank/DDBJ databases">
        <authorList>
            <person name="Hodson N. C."/>
            <person name="Mongue J. A."/>
            <person name="Jaron S. K."/>
        </authorList>
    </citation>
    <scope>NUCLEOTIDE SEQUENCE</scope>
</reference>
<proteinExistence type="predicted"/>
<dbReference type="InterPro" id="IPR053945">
    <property type="entry name" value="PLCB1-4-like_EFh"/>
</dbReference>
<comment type="caution">
    <text evidence="2">The sequence shown here is derived from an EMBL/GenBank/DDBJ whole genome shotgun (WGS) entry which is preliminary data.</text>
</comment>
<feature type="non-terminal residue" evidence="2">
    <location>
        <position position="1"/>
    </location>
</feature>
<accession>A0A8J2KVD7</accession>
<evidence type="ECO:0000259" key="1">
    <source>
        <dbReference type="Pfam" id="PF22631"/>
    </source>
</evidence>
<gene>
    <name evidence="2" type="ORF">AFUS01_LOCUS30881</name>
</gene>
<protein>
    <recommendedName>
        <fullName evidence="1">Phosphoinositide phospholipase C beta 1-4-like EF-hand domain-containing protein</fullName>
    </recommendedName>
</protein>
<dbReference type="OrthoDB" id="269822at2759"/>
<sequence>WMRLGFLVDPAGKVPVKVIARTFASGKTEKFIYQCLAEGGLPCEKVNPEHVFVVGGF</sequence>
<dbReference type="Pfam" id="PF22631">
    <property type="entry name" value="PLCB1-4-like_EFh"/>
    <property type="match status" value="1"/>
</dbReference>
<dbReference type="EMBL" id="CAJVCH010480198">
    <property type="protein sequence ID" value="CAG7820491.1"/>
    <property type="molecule type" value="Genomic_DNA"/>
</dbReference>
<dbReference type="AlphaFoldDB" id="A0A8J2KVD7"/>
<evidence type="ECO:0000313" key="3">
    <source>
        <dbReference type="Proteomes" id="UP000708208"/>
    </source>
</evidence>
<evidence type="ECO:0000313" key="2">
    <source>
        <dbReference type="EMBL" id="CAG7820491.1"/>
    </source>
</evidence>
<keyword evidence="3" id="KW-1185">Reference proteome</keyword>
<feature type="domain" description="Phosphoinositide phospholipase C beta 1-4-like EF-hand" evidence="1">
    <location>
        <begin position="1"/>
        <end position="46"/>
    </location>
</feature>
<dbReference type="Proteomes" id="UP000708208">
    <property type="component" value="Unassembled WGS sequence"/>
</dbReference>
<name>A0A8J2KVD7_9HEXA</name>
<organism evidence="2 3">
    <name type="scientific">Allacma fusca</name>
    <dbReference type="NCBI Taxonomy" id="39272"/>
    <lineage>
        <taxon>Eukaryota</taxon>
        <taxon>Metazoa</taxon>
        <taxon>Ecdysozoa</taxon>
        <taxon>Arthropoda</taxon>
        <taxon>Hexapoda</taxon>
        <taxon>Collembola</taxon>
        <taxon>Symphypleona</taxon>
        <taxon>Sminthuridae</taxon>
        <taxon>Allacma</taxon>
    </lineage>
</organism>